<dbReference type="InterPro" id="IPR029510">
    <property type="entry name" value="Ald_DH_CS_GLU"/>
</dbReference>
<dbReference type="FunFam" id="3.40.605.10:FF:000063">
    <property type="entry name" value="Succinate-semialdehyde dehydrogenase, mitochondrial"/>
    <property type="match status" value="1"/>
</dbReference>
<evidence type="ECO:0000256" key="2">
    <source>
        <dbReference type="ARBA" id="ARBA00023002"/>
    </source>
</evidence>
<dbReference type="InterPro" id="IPR015590">
    <property type="entry name" value="Aldehyde_DH_dom"/>
</dbReference>
<comment type="similarity">
    <text evidence="1 4">Belongs to the aldehyde dehydrogenase family.</text>
</comment>
<reference evidence="6" key="1">
    <citation type="submission" date="2020-11" db="EMBL/GenBank/DDBJ databases">
        <title>Nocardioides sp. CBS4Y-1, whole genome shotgun sequence.</title>
        <authorList>
            <person name="Tuo L."/>
        </authorList>
    </citation>
    <scope>NUCLEOTIDE SEQUENCE</scope>
    <source>
        <strain evidence="6">CBS4Y-1</strain>
    </source>
</reference>
<dbReference type="SUPFAM" id="SSF53720">
    <property type="entry name" value="ALDH-like"/>
    <property type="match status" value="1"/>
</dbReference>
<keyword evidence="2 4" id="KW-0560">Oxidoreductase</keyword>
<organism evidence="6 7">
    <name type="scientific">Nocardioides acrostichi</name>
    <dbReference type="NCBI Taxonomy" id="2784339"/>
    <lineage>
        <taxon>Bacteria</taxon>
        <taxon>Bacillati</taxon>
        <taxon>Actinomycetota</taxon>
        <taxon>Actinomycetes</taxon>
        <taxon>Propionibacteriales</taxon>
        <taxon>Nocardioidaceae</taxon>
        <taxon>Nocardioides</taxon>
    </lineage>
</organism>
<dbReference type="InterPro" id="IPR050740">
    <property type="entry name" value="Aldehyde_DH_Superfamily"/>
</dbReference>
<dbReference type="InterPro" id="IPR016161">
    <property type="entry name" value="Ald_DH/histidinol_DH"/>
</dbReference>
<evidence type="ECO:0000313" key="6">
    <source>
        <dbReference type="EMBL" id="MBF4161577.1"/>
    </source>
</evidence>
<comment type="caution">
    <text evidence="6">The sequence shown here is derived from an EMBL/GenBank/DDBJ whole genome shotgun (WGS) entry which is preliminary data.</text>
</comment>
<dbReference type="Gene3D" id="3.40.309.10">
    <property type="entry name" value="Aldehyde Dehydrogenase, Chain A, domain 2"/>
    <property type="match status" value="1"/>
</dbReference>
<dbReference type="InterPro" id="IPR016160">
    <property type="entry name" value="Ald_DH_CS_CYS"/>
</dbReference>
<evidence type="ECO:0000313" key="7">
    <source>
        <dbReference type="Proteomes" id="UP000656804"/>
    </source>
</evidence>
<gene>
    <name evidence="6" type="ORF">ISG29_07720</name>
</gene>
<dbReference type="InterPro" id="IPR016163">
    <property type="entry name" value="Ald_DH_C"/>
</dbReference>
<dbReference type="PANTHER" id="PTHR43353:SF5">
    <property type="entry name" value="SUCCINATE-SEMIALDEHYDE DEHYDROGENASE, MITOCHONDRIAL"/>
    <property type="match status" value="1"/>
</dbReference>
<sequence length="483" mass="50833">MRRGVAPPGEVQGLYLGGRWGPGNAGSFEVTDPSDGSVIAHVADGDRTDAEAAVRAAQSAFEDWRRVPARERADVLSAAFELMHRDLPELADLISRENGKSLDDARAEVEYAAEFFRWFASEAVRAGGEYGAAPGGSSRIVVTHRPVGVAALVTPWNFPAAMVTRKIAPALAAGCTTVLRPASETPLTALAIARLLDEAGAPPGVVNVVPSTDAAGVAETWLASRAVRKLSFTGSTRVGTILLRQMADRIVNPSMELGGNAAFVVTQDADMDAAVAGALAAKFRNSGQACTAANRFYIHREVHDEFVARFGAAVAALRVGPAATGAEIGPLISALAVEELQRTVDAAVASGARVSHRARIPEGSGSFFAPTVLVEVPPHAAILDRELFGPVAPIVRWSDDAELLGWVNGTELGLASYVFSRDLGRALRLAESIDAGMVGINRGLISEPAAPFGGMKESGLGREGARVGMLEYMETQYLNIDWT</sequence>
<feature type="domain" description="Aldehyde dehydrogenase" evidence="5">
    <location>
        <begin position="22"/>
        <end position="476"/>
    </location>
</feature>
<dbReference type="GO" id="GO:0009450">
    <property type="term" value="P:gamma-aminobutyric acid catabolic process"/>
    <property type="evidence" value="ECO:0007669"/>
    <property type="project" value="TreeGrafter"/>
</dbReference>
<dbReference type="CDD" id="cd07103">
    <property type="entry name" value="ALDH_F5_SSADH_GabD"/>
    <property type="match status" value="1"/>
</dbReference>
<dbReference type="RefSeq" id="WP_194502771.1">
    <property type="nucleotide sequence ID" value="NZ_JADIVZ010000002.1"/>
</dbReference>
<evidence type="ECO:0000256" key="1">
    <source>
        <dbReference type="ARBA" id="ARBA00009986"/>
    </source>
</evidence>
<name>A0A930UXM7_9ACTN</name>
<dbReference type="Pfam" id="PF00171">
    <property type="entry name" value="Aldedh"/>
    <property type="match status" value="1"/>
</dbReference>
<proteinExistence type="inferred from homology"/>
<evidence type="ECO:0000256" key="4">
    <source>
        <dbReference type="RuleBase" id="RU003345"/>
    </source>
</evidence>
<dbReference type="PROSITE" id="PS00687">
    <property type="entry name" value="ALDEHYDE_DEHYDR_GLU"/>
    <property type="match status" value="1"/>
</dbReference>
<dbReference type="PANTHER" id="PTHR43353">
    <property type="entry name" value="SUCCINATE-SEMIALDEHYDE DEHYDROGENASE, MITOCHONDRIAL"/>
    <property type="match status" value="1"/>
</dbReference>
<dbReference type="FunFam" id="3.40.309.10:FF:000004">
    <property type="entry name" value="Succinate-semialdehyde dehydrogenase I"/>
    <property type="match status" value="1"/>
</dbReference>
<dbReference type="EMBL" id="JADIVZ010000002">
    <property type="protein sequence ID" value="MBF4161577.1"/>
    <property type="molecule type" value="Genomic_DNA"/>
</dbReference>
<dbReference type="GO" id="GO:0004777">
    <property type="term" value="F:succinate-semialdehyde dehydrogenase (NAD+) activity"/>
    <property type="evidence" value="ECO:0007669"/>
    <property type="project" value="TreeGrafter"/>
</dbReference>
<dbReference type="AlphaFoldDB" id="A0A930UXM7"/>
<evidence type="ECO:0000259" key="5">
    <source>
        <dbReference type="Pfam" id="PF00171"/>
    </source>
</evidence>
<feature type="active site" evidence="3">
    <location>
        <position position="256"/>
    </location>
</feature>
<dbReference type="PROSITE" id="PS00070">
    <property type="entry name" value="ALDEHYDE_DEHYDR_CYS"/>
    <property type="match status" value="1"/>
</dbReference>
<dbReference type="Gene3D" id="3.40.605.10">
    <property type="entry name" value="Aldehyde Dehydrogenase, Chain A, domain 1"/>
    <property type="match status" value="1"/>
</dbReference>
<keyword evidence="7" id="KW-1185">Reference proteome</keyword>
<protein>
    <submittedName>
        <fullName evidence="6">NAD-dependent succinate-semialdehyde dehydrogenase</fullName>
    </submittedName>
</protein>
<dbReference type="Proteomes" id="UP000656804">
    <property type="component" value="Unassembled WGS sequence"/>
</dbReference>
<accession>A0A930UXM7</accession>
<evidence type="ECO:0000256" key="3">
    <source>
        <dbReference type="PROSITE-ProRule" id="PRU10007"/>
    </source>
</evidence>
<dbReference type="InterPro" id="IPR016162">
    <property type="entry name" value="Ald_DH_N"/>
</dbReference>